<keyword evidence="1" id="KW-0732">Signal</keyword>
<dbReference type="AlphaFoldDB" id="A0A9D1K6E7"/>
<feature type="chain" id="PRO_5038715253" evidence="1">
    <location>
        <begin position="27"/>
        <end position="45"/>
    </location>
</feature>
<protein>
    <submittedName>
        <fullName evidence="2">Uncharacterized protein</fullName>
    </submittedName>
</protein>
<accession>A0A9D1K6E7</accession>
<sequence length="45" mass="4509">MQNIKRWISLALVVCLLAISPAAALAEGTSAGTGLPAEGESITSP</sequence>
<name>A0A9D1K6E7_9FIRM</name>
<comment type="caution">
    <text evidence="2">The sequence shown here is derived from an EMBL/GenBank/DDBJ whole genome shotgun (WGS) entry which is preliminary data.</text>
</comment>
<dbReference type="EMBL" id="DVJN01000123">
    <property type="protein sequence ID" value="HIS92607.1"/>
    <property type="molecule type" value="Genomic_DNA"/>
</dbReference>
<proteinExistence type="predicted"/>
<evidence type="ECO:0000313" key="2">
    <source>
        <dbReference type="EMBL" id="HIS92607.1"/>
    </source>
</evidence>
<gene>
    <name evidence="2" type="ORF">IAA84_06265</name>
</gene>
<dbReference type="Proteomes" id="UP000824140">
    <property type="component" value="Unassembled WGS sequence"/>
</dbReference>
<reference evidence="2" key="1">
    <citation type="submission" date="2020-10" db="EMBL/GenBank/DDBJ databases">
        <authorList>
            <person name="Gilroy R."/>
        </authorList>
    </citation>
    <scope>NUCLEOTIDE SEQUENCE</scope>
    <source>
        <strain evidence="2">13766</strain>
    </source>
</reference>
<organism evidence="2 3">
    <name type="scientific">Candidatus Alectryocaccomicrobium excrementavium</name>
    <dbReference type="NCBI Taxonomy" id="2840668"/>
    <lineage>
        <taxon>Bacteria</taxon>
        <taxon>Bacillati</taxon>
        <taxon>Bacillota</taxon>
        <taxon>Clostridia</taxon>
        <taxon>Candidatus Alectryocaccomicrobium</taxon>
    </lineage>
</organism>
<reference evidence="2" key="2">
    <citation type="journal article" date="2021" name="PeerJ">
        <title>Extensive microbial diversity within the chicken gut microbiome revealed by metagenomics and culture.</title>
        <authorList>
            <person name="Gilroy R."/>
            <person name="Ravi A."/>
            <person name="Getino M."/>
            <person name="Pursley I."/>
            <person name="Horton D.L."/>
            <person name="Alikhan N.F."/>
            <person name="Baker D."/>
            <person name="Gharbi K."/>
            <person name="Hall N."/>
            <person name="Watson M."/>
            <person name="Adriaenssens E.M."/>
            <person name="Foster-Nyarko E."/>
            <person name="Jarju S."/>
            <person name="Secka A."/>
            <person name="Antonio M."/>
            <person name="Oren A."/>
            <person name="Chaudhuri R.R."/>
            <person name="La Ragione R."/>
            <person name="Hildebrand F."/>
            <person name="Pallen M.J."/>
        </authorList>
    </citation>
    <scope>NUCLEOTIDE SEQUENCE</scope>
    <source>
        <strain evidence="2">13766</strain>
    </source>
</reference>
<evidence type="ECO:0000256" key="1">
    <source>
        <dbReference type="SAM" id="SignalP"/>
    </source>
</evidence>
<evidence type="ECO:0000313" key="3">
    <source>
        <dbReference type="Proteomes" id="UP000824140"/>
    </source>
</evidence>
<feature type="signal peptide" evidence="1">
    <location>
        <begin position="1"/>
        <end position="26"/>
    </location>
</feature>